<reference evidence="2 3" key="1">
    <citation type="submission" date="2015-10" db="EMBL/GenBank/DDBJ databases">
        <title>Full genome of DAOMC 229536 Phialocephala scopiformis, a fungal endophyte of spruce producing the potent anti-insectan compound rugulosin.</title>
        <authorList>
            <consortium name="DOE Joint Genome Institute"/>
            <person name="Walker A.K."/>
            <person name="Frasz S.L."/>
            <person name="Seifert K.A."/>
            <person name="Miller J.D."/>
            <person name="Mondo S.J."/>
            <person name="Labutti K."/>
            <person name="Lipzen A."/>
            <person name="Dockter R."/>
            <person name="Kennedy M."/>
            <person name="Grigoriev I.V."/>
            <person name="Spatafora J.W."/>
        </authorList>
    </citation>
    <scope>NUCLEOTIDE SEQUENCE [LARGE SCALE GENOMIC DNA]</scope>
    <source>
        <strain evidence="2 3">CBS 120377</strain>
    </source>
</reference>
<organism evidence="2 3">
    <name type="scientific">Mollisia scopiformis</name>
    <name type="common">Conifer needle endophyte fungus</name>
    <name type="synonym">Phialocephala scopiformis</name>
    <dbReference type="NCBI Taxonomy" id="149040"/>
    <lineage>
        <taxon>Eukaryota</taxon>
        <taxon>Fungi</taxon>
        <taxon>Dikarya</taxon>
        <taxon>Ascomycota</taxon>
        <taxon>Pezizomycotina</taxon>
        <taxon>Leotiomycetes</taxon>
        <taxon>Helotiales</taxon>
        <taxon>Mollisiaceae</taxon>
        <taxon>Mollisia</taxon>
    </lineage>
</organism>
<dbReference type="KEGG" id="psco:LY89DRAFT_323577"/>
<name>A0A132B9L3_MOLSC</name>
<proteinExistence type="predicted"/>
<evidence type="ECO:0000313" key="2">
    <source>
        <dbReference type="EMBL" id="KUJ08689.1"/>
    </source>
</evidence>
<keyword evidence="1" id="KW-0472">Membrane</keyword>
<dbReference type="InParanoid" id="A0A132B9L3"/>
<evidence type="ECO:0000313" key="3">
    <source>
        <dbReference type="Proteomes" id="UP000070700"/>
    </source>
</evidence>
<keyword evidence="1" id="KW-0812">Transmembrane</keyword>
<accession>A0A132B9L3</accession>
<dbReference type="Proteomes" id="UP000070700">
    <property type="component" value="Unassembled WGS sequence"/>
</dbReference>
<evidence type="ECO:0000256" key="1">
    <source>
        <dbReference type="SAM" id="Phobius"/>
    </source>
</evidence>
<dbReference type="RefSeq" id="XP_018063044.1">
    <property type="nucleotide sequence ID" value="XM_018206731.1"/>
</dbReference>
<feature type="transmembrane region" description="Helical" evidence="1">
    <location>
        <begin position="20"/>
        <end position="43"/>
    </location>
</feature>
<dbReference type="GeneID" id="28816457"/>
<keyword evidence="1" id="KW-1133">Transmembrane helix</keyword>
<keyword evidence="3" id="KW-1185">Reference proteome</keyword>
<protein>
    <submittedName>
        <fullName evidence="2">Uncharacterized protein</fullName>
    </submittedName>
</protein>
<gene>
    <name evidence="2" type="ORF">LY89DRAFT_323577</name>
</gene>
<sequence length="102" mass="11405">MKGTGTVYLSIELGHGTVTVVLWSFINSFLRCCCSCVVVVLVVPSKYHHHQNRLASFFPPSPRISTTSRRNCTHSSLLGLGKQFFPRHGVALGLVHFHDWIL</sequence>
<dbReference type="AlphaFoldDB" id="A0A132B9L3"/>
<dbReference type="EMBL" id="KQ947434">
    <property type="protein sequence ID" value="KUJ08689.1"/>
    <property type="molecule type" value="Genomic_DNA"/>
</dbReference>